<organism evidence="2 3">
    <name type="scientific">Marasmiellus scandens</name>
    <dbReference type="NCBI Taxonomy" id="2682957"/>
    <lineage>
        <taxon>Eukaryota</taxon>
        <taxon>Fungi</taxon>
        <taxon>Dikarya</taxon>
        <taxon>Basidiomycota</taxon>
        <taxon>Agaricomycotina</taxon>
        <taxon>Agaricomycetes</taxon>
        <taxon>Agaricomycetidae</taxon>
        <taxon>Agaricales</taxon>
        <taxon>Marasmiineae</taxon>
        <taxon>Omphalotaceae</taxon>
        <taxon>Marasmiellus</taxon>
    </lineage>
</organism>
<name>A0ABR1JQV3_9AGAR</name>
<dbReference type="InterPro" id="IPR046528">
    <property type="entry name" value="DUF6593"/>
</dbReference>
<evidence type="ECO:0000313" key="3">
    <source>
        <dbReference type="Proteomes" id="UP001498398"/>
    </source>
</evidence>
<dbReference type="Pfam" id="PF20236">
    <property type="entry name" value="DUF6593"/>
    <property type="match status" value="1"/>
</dbReference>
<dbReference type="Proteomes" id="UP001498398">
    <property type="component" value="Unassembled WGS sequence"/>
</dbReference>
<gene>
    <name evidence="2" type="ORF">VKT23_007363</name>
</gene>
<sequence length="209" mass="23057">MMDLKHPVATKFFSLPDNDMHNNNPFYTWGSTDNSSVSVYGALPSTNPGKSSKTLALYFSSMNPNILNCTIVGPNNEPYYYVVTDSSLPGYTVFKGNDNKSVALVEWKRQCHVEIRDIVHKQPASTFLSLSPDRQSRIMTVAGQNYMWVPQKELICLYTASSSNPTLLAQLSKRQGTVKLELAPNAVQAGLVLPALTAVVLLQSGQRID</sequence>
<proteinExistence type="predicted"/>
<comment type="caution">
    <text evidence="2">The sequence shown here is derived from an EMBL/GenBank/DDBJ whole genome shotgun (WGS) entry which is preliminary data.</text>
</comment>
<dbReference type="EMBL" id="JBANRG010000010">
    <property type="protein sequence ID" value="KAK7462779.1"/>
    <property type="molecule type" value="Genomic_DNA"/>
</dbReference>
<feature type="domain" description="DUF6593" evidence="1">
    <location>
        <begin position="65"/>
        <end position="180"/>
    </location>
</feature>
<evidence type="ECO:0000259" key="1">
    <source>
        <dbReference type="Pfam" id="PF20236"/>
    </source>
</evidence>
<keyword evidence="3" id="KW-1185">Reference proteome</keyword>
<protein>
    <recommendedName>
        <fullName evidence="1">DUF6593 domain-containing protein</fullName>
    </recommendedName>
</protein>
<reference evidence="2 3" key="1">
    <citation type="submission" date="2024-01" db="EMBL/GenBank/DDBJ databases">
        <title>A draft genome for the cacao thread blight pathogen Marasmiellus scandens.</title>
        <authorList>
            <person name="Baruah I.K."/>
            <person name="Leung J."/>
            <person name="Bukari Y."/>
            <person name="Amoako-Attah I."/>
            <person name="Meinhardt L.W."/>
            <person name="Bailey B.A."/>
            <person name="Cohen S.P."/>
        </authorList>
    </citation>
    <scope>NUCLEOTIDE SEQUENCE [LARGE SCALE GENOMIC DNA]</scope>
    <source>
        <strain evidence="2 3">GH-19</strain>
    </source>
</reference>
<accession>A0ABR1JQV3</accession>
<evidence type="ECO:0000313" key="2">
    <source>
        <dbReference type="EMBL" id="KAK7462779.1"/>
    </source>
</evidence>